<reference evidence="16" key="1">
    <citation type="submission" date="2017-08" db="EMBL/GenBank/DDBJ databases">
        <authorList>
            <person name="Polle J.E."/>
            <person name="Barry K."/>
            <person name="Cushman J."/>
            <person name="Schmutz J."/>
            <person name="Tran D."/>
            <person name="Hathwaick L.T."/>
            <person name="Yim W.C."/>
            <person name="Jenkins J."/>
            <person name="Mckie-Krisberg Z.M."/>
            <person name="Prochnik S."/>
            <person name="Lindquist E."/>
            <person name="Dockter R.B."/>
            <person name="Adam C."/>
            <person name="Molina H."/>
            <person name="Bunkerborg J."/>
            <person name="Jin E."/>
            <person name="Buchheim M."/>
            <person name="Magnuson J."/>
        </authorList>
    </citation>
    <scope>NUCLEOTIDE SEQUENCE</scope>
    <source>
        <strain evidence="16">CCAP 19/18</strain>
    </source>
</reference>
<evidence type="ECO:0000256" key="1">
    <source>
        <dbReference type="ARBA" id="ARBA00004114"/>
    </source>
</evidence>
<dbReference type="PANTHER" id="PTHR11588">
    <property type="entry name" value="TUBULIN"/>
    <property type="match status" value="1"/>
</dbReference>
<dbReference type="InterPro" id="IPR002967">
    <property type="entry name" value="Delta_tubulin"/>
</dbReference>
<dbReference type="SMART" id="SM00864">
    <property type="entry name" value="Tubulin"/>
    <property type="match status" value="1"/>
</dbReference>
<dbReference type="InterPro" id="IPR036525">
    <property type="entry name" value="Tubulin/FtsZ_GTPase_sf"/>
</dbReference>
<dbReference type="InterPro" id="IPR017975">
    <property type="entry name" value="Tubulin_CS"/>
</dbReference>
<dbReference type="Gene3D" id="3.40.50.1440">
    <property type="entry name" value="Tubulin/FtsZ, GTPase domain"/>
    <property type="match status" value="1"/>
</dbReference>
<evidence type="ECO:0000256" key="6">
    <source>
        <dbReference type="ARBA" id="ARBA00022701"/>
    </source>
</evidence>
<dbReference type="Pfam" id="PF00091">
    <property type="entry name" value="Tubulin"/>
    <property type="match status" value="1"/>
</dbReference>
<evidence type="ECO:0000256" key="9">
    <source>
        <dbReference type="ARBA" id="ARBA00023134"/>
    </source>
</evidence>
<feature type="domain" description="Tubulin/FtsZ GTPase" evidence="15">
    <location>
        <begin position="1"/>
        <end position="167"/>
    </location>
</feature>
<keyword evidence="6 14" id="KW-0493">Microtubule</keyword>
<comment type="caution">
    <text evidence="16">The sequence shown here is derived from an EMBL/GenBank/DDBJ whole genome shotgun (WGS) entry which is preliminary data.</text>
</comment>
<proteinExistence type="inferred from homology"/>
<feature type="non-terminal residue" evidence="16">
    <location>
        <position position="1"/>
    </location>
</feature>
<dbReference type="PROSITE" id="PS00227">
    <property type="entry name" value="TUBULIN"/>
    <property type="match status" value="1"/>
</dbReference>
<organism evidence="16 17">
    <name type="scientific">Dunaliella salina</name>
    <name type="common">Green alga</name>
    <name type="synonym">Protococcus salinus</name>
    <dbReference type="NCBI Taxonomy" id="3046"/>
    <lineage>
        <taxon>Eukaryota</taxon>
        <taxon>Viridiplantae</taxon>
        <taxon>Chlorophyta</taxon>
        <taxon>core chlorophytes</taxon>
        <taxon>Chlorophyceae</taxon>
        <taxon>CS clade</taxon>
        <taxon>Chlamydomonadales</taxon>
        <taxon>Dunaliellaceae</taxon>
        <taxon>Dunaliella</taxon>
    </lineage>
</organism>
<evidence type="ECO:0000256" key="14">
    <source>
        <dbReference type="RuleBase" id="RU000352"/>
    </source>
</evidence>
<keyword evidence="7 14" id="KW-0547">Nucleotide-binding</keyword>
<evidence type="ECO:0000256" key="13">
    <source>
        <dbReference type="ARBA" id="ARBA00046149"/>
    </source>
</evidence>
<comment type="similarity">
    <text evidence="4 14">Belongs to the tubulin family.</text>
</comment>
<dbReference type="EMBL" id="MU069683">
    <property type="protein sequence ID" value="KAF5835925.1"/>
    <property type="molecule type" value="Genomic_DNA"/>
</dbReference>
<dbReference type="SUPFAM" id="SSF52490">
    <property type="entry name" value="Tubulin nucleotide-binding domain-like"/>
    <property type="match status" value="1"/>
</dbReference>
<comment type="subcellular location">
    <subcellularLocation>
        <location evidence="3">Cell projection</location>
        <location evidence="3">Cilium</location>
    </subcellularLocation>
    <subcellularLocation>
        <location evidence="1">Cytoplasm</location>
        <location evidence="1">Cytoskeleton</location>
        <location evidence="1">Microtubule organizing center</location>
        <location evidence="1">Centrosome</location>
        <location evidence="1">Centriole</location>
    </subcellularLocation>
    <subcellularLocation>
        <location evidence="2">Nucleus</location>
    </subcellularLocation>
</comment>
<gene>
    <name evidence="16" type="ORF">DUNSADRAFT_6682</name>
</gene>
<evidence type="ECO:0000256" key="8">
    <source>
        <dbReference type="ARBA" id="ARBA00022794"/>
    </source>
</evidence>
<sequence>VVNAVKHAARVSGKWWSYPPKSSLCMDSGAGNNWANGYHGYGPSVRESALDLVRREVEACDVLEGFLLLQSMAGGTGAGLGTYIATALRDDYPATHALNCCVWPYESGEVIVQSYNTLLTLSHLHGVSDGILTLENDALHRCCTRLMQIARPSFAVGGCTRLMQIARPLFGVGGSSAHHLRWNKAFHHCCMQILRPSFARTHMQDFLVCKSHHEPFIRGEASHPVHNVMHELDCPRLRLYEQAPFWLLNGPIRAYRKSQ</sequence>
<evidence type="ECO:0000256" key="4">
    <source>
        <dbReference type="ARBA" id="ARBA00009636"/>
    </source>
</evidence>
<keyword evidence="17" id="KW-1185">Reference proteome</keyword>
<dbReference type="Proteomes" id="UP000815325">
    <property type="component" value="Unassembled WGS sequence"/>
</dbReference>
<dbReference type="InterPro" id="IPR000217">
    <property type="entry name" value="Tubulin"/>
</dbReference>
<keyword evidence="9 14" id="KW-0342">GTP-binding</keyword>
<name>A0ABQ7GMU7_DUNSA</name>
<comment type="function">
    <text evidence="13">Acts as a positive regulator of hedgehog signaling and regulates ciliary function.</text>
</comment>
<evidence type="ECO:0000256" key="3">
    <source>
        <dbReference type="ARBA" id="ARBA00004138"/>
    </source>
</evidence>
<evidence type="ECO:0000256" key="2">
    <source>
        <dbReference type="ARBA" id="ARBA00004123"/>
    </source>
</evidence>
<dbReference type="InterPro" id="IPR003008">
    <property type="entry name" value="Tubulin_FtsZ_GTPase"/>
</dbReference>
<keyword evidence="11" id="KW-0966">Cell projection</keyword>
<keyword evidence="8" id="KW-0970">Cilium biogenesis/degradation</keyword>
<evidence type="ECO:0000256" key="7">
    <source>
        <dbReference type="ARBA" id="ARBA00022741"/>
    </source>
</evidence>
<protein>
    <recommendedName>
        <fullName evidence="5">Tubulin delta chain</fullName>
    </recommendedName>
    <alternativeName>
        <fullName evidence="12">Delta-tubulin</fullName>
    </alternativeName>
</protein>
<accession>A0ABQ7GMU7</accession>
<dbReference type="PRINTS" id="PR01224">
    <property type="entry name" value="DELTATUBULIN"/>
</dbReference>
<evidence type="ECO:0000256" key="12">
    <source>
        <dbReference type="ARBA" id="ARBA00030594"/>
    </source>
</evidence>
<evidence type="ECO:0000313" key="17">
    <source>
        <dbReference type="Proteomes" id="UP000815325"/>
    </source>
</evidence>
<keyword evidence="10" id="KW-0539">Nucleus</keyword>
<evidence type="ECO:0000256" key="11">
    <source>
        <dbReference type="ARBA" id="ARBA00023273"/>
    </source>
</evidence>
<dbReference type="PRINTS" id="PR01161">
    <property type="entry name" value="TUBULIN"/>
</dbReference>
<evidence type="ECO:0000313" key="16">
    <source>
        <dbReference type="EMBL" id="KAF5835925.1"/>
    </source>
</evidence>
<feature type="non-terminal residue" evidence="16">
    <location>
        <position position="259"/>
    </location>
</feature>
<evidence type="ECO:0000256" key="10">
    <source>
        <dbReference type="ARBA" id="ARBA00023242"/>
    </source>
</evidence>
<evidence type="ECO:0000256" key="5">
    <source>
        <dbReference type="ARBA" id="ARBA00014184"/>
    </source>
</evidence>
<evidence type="ECO:0000259" key="15">
    <source>
        <dbReference type="SMART" id="SM00864"/>
    </source>
</evidence>